<dbReference type="GeneID" id="17304191"/>
<dbReference type="Gene3D" id="3.40.50.150">
    <property type="entry name" value="Vaccinia Virus protein VP39"/>
    <property type="match status" value="1"/>
</dbReference>
<dbReference type="GO" id="GO:0042054">
    <property type="term" value="F:histone methyltransferase activity"/>
    <property type="evidence" value="ECO:0007669"/>
    <property type="project" value="TreeGrafter"/>
</dbReference>
<evidence type="ECO:0000256" key="3">
    <source>
        <dbReference type="ARBA" id="ARBA00022679"/>
    </source>
</evidence>
<dbReference type="OMA" id="EATYTHW"/>
<dbReference type="PROSITE" id="PS51678">
    <property type="entry name" value="SAM_MT_PRMT"/>
    <property type="match status" value="1"/>
</dbReference>
<dbReference type="PaxDb" id="55529-EKX47586"/>
<evidence type="ECO:0000256" key="2">
    <source>
        <dbReference type="ARBA" id="ARBA00022603"/>
    </source>
</evidence>
<protein>
    <recommendedName>
        <fullName evidence="1">type I protein arginine methyltransferase</fullName>
        <ecNumber evidence="1">2.1.1.319</ecNumber>
    </recommendedName>
</protein>
<evidence type="ECO:0000313" key="10">
    <source>
        <dbReference type="EnsemblProtists" id="EKX47586"/>
    </source>
</evidence>
<evidence type="ECO:0000256" key="1">
    <source>
        <dbReference type="ARBA" id="ARBA00011925"/>
    </source>
</evidence>
<dbReference type="STRING" id="905079.L1JGG1"/>
<evidence type="ECO:0000256" key="6">
    <source>
        <dbReference type="PROSITE-ProRule" id="PRU01015"/>
    </source>
</evidence>
<dbReference type="HOGENOM" id="CLU_017375_1_2_1"/>
<dbReference type="GO" id="GO:0005634">
    <property type="term" value="C:nucleus"/>
    <property type="evidence" value="ECO:0007669"/>
    <property type="project" value="TreeGrafter"/>
</dbReference>
<dbReference type="EMBL" id="JH992989">
    <property type="protein sequence ID" value="EKX47586.1"/>
    <property type="molecule type" value="Genomic_DNA"/>
</dbReference>
<dbReference type="InterPro" id="IPR025799">
    <property type="entry name" value="Arg_MeTrfase"/>
</dbReference>
<feature type="domain" description="Protein arginine N-methyltransferase" evidence="8">
    <location>
        <begin position="156"/>
        <end position="320"/>
    </location>
</feature>
<evidence type="ECO:0000256" key="4">
    <source>
        <dbReference type="ARBA" id="ARBA00022691"/>
    </source>
</evidence>
<dbReference type="GO" id="GO:0035242">
    <property type="term" value="F:protein-arginine omega-N asymmetric methyltransferase activity"/>
    <property type="evidence" value="ECO:0007669"/>
    <property type="project" value="UniProtKB-EC"/>
</dbReference>
<dbReference type="PANTHER" id="PTHR11006:SF53">
    <property type="entry name" value="PROTEIN ARGININE N-METHYLTRANSFERASE 3"/>
    <property type="match status" value="1"/>
</dbReference>
<reference evidence="9 11" key="1">
    <citation type="journal article" date="2012" name="Nature">
        <title>Algal genomes reveal evolutionary mosaicism and the fate of nucleomorphs.</title>
        <authorList>
            <consortium name="DOE Joint Genome Institute"/>
            <person name="Curtis B.A."/>
            <person name="Tanifuji G."/>
            <person name="Burki F."/>
            <person name="Gruber A."/>
            <person name="Irimia M."/>
            <person name="Maruyama S."/>
            <person name="Arias M.C."/>
            <person name="Ball S.G."/>
            <person name="Gile G.H."/>
            <person name="Hirakawa Y."/>
            <person name="Hopkins J.F."/>
            <person name="Kuo A."/>
            <person name="Rensing S.A."/>
            <person name="Schmutz J."/>
            <person name="Symeonidi A."/>
            <person name="Elias M."/>
            <person name="Eveleigh R.J."/>
            <person name="Herman E.K."/>
            <person name="Klute M.J."/>
            <person name="Nakayama T."/>
            <person name="Obornik M."/>
            <person name="Reyes-Prieto A."/>
            <person name="Armbrust E.V."/>
            <person name="Aves S.J."/>
            <person name="Beiko R.G."/>
            <person name="Coutinho P."/>
            <person name="Dacks J.B."/>
            <person name="Durnford D.G."/>
            <person name="Fast N.M."/>
            <person name="Green B.R."/>
            <person name="Grisdale C.J."/>
            <person name="Hempel F."/>
            <person name="Henrissat B."/>
            <person name="Hoppner M.P."/>
            <person name="Ishida K."/>
            <person name="Kim E."/>
            <person name="Koreny L."/>
            <person name="Kroth P.G."/>
            <person name="Liu Y."/>
            <person name="Malik S.B."/>
            <person name="Maier U.G."/>
            <person name="McRose D."/>
            <person name="Mock T."/>
            <person name="Neilson J.A."/>
            <person name="Onodera N.T."/>
            <person name="Poole A.M."/>
            <person name="Pritham E.J."/>
            <person name="Richards T.A."/>
            <person name="Rocap G."/>
            <person name="Roy S.W."/>
            <person name="Sarai C."/>
            <person name="Schaack S."/>
            <person name="Shirato S."/>
            <person name="Slamovits C.H."/>
            <person name="Spencer D.F."/>
            <person name="Suzuki S."/>
            <person name="Worden A.Z."/>
            <person name="Zauner S."/>
            <person name="Barry K."/>
            <person name="Bell C."/>
            <person name="Bharti A.K."/>
            <person name="Crow J.A."/>
            <person name="Grimwood J."/>
            <person name="Kramer R."/>
            <person name="Lindquist E."/>
            <person name="Lucas S."/>
            <person name="Salamov A."/>
            <person name="McFadden G.I."/>
            <person name="Lane C.E."/>
            <person name="Keeling P.J."/>
            <person name="Gray M.W."/>
            <person name="Grigoriev I.V."/>
            <person name="Archibald J.M."/>
        </authorList>
    </citation>
    <scope>NUCLEOTIDE SEQUENCE</scope>
    <source>
        <strain evidence="9 11">CCMP2712</strain>
    </source>
</reference>
<dbReference type="OrthoDB" id="7848332at2759"/>
<dbReference type="EnsemblProtists" id="EKX47586">
    <property type="protein sequence ID" value="EKX47586"/>
    <property type="gene ID" value="GUITHDRAFT_69453"/>
</dbReference>
<dbReference type="EC" id="2.1.1.319" evidence="1"/>
<dbReference type="Pfam" id="PF13649">
    <property type="entry name" value="Methyltransf_25"/>
    <property type="match status" value="1"/>
</dbReference>
<dbReference type="InterPro" id="IPR041698">
    <property type="entry name" value="Methyltransf_25"/>
</dbReference>
<evidence type="ECO:0000313" key="11">
    <source>
        <dbReference type="Proteomes" id="UP000011087"/>
    </source>
</evidence>
<dbReference type="PANTHER" id="PTHR11006">
    <property type="entry name" value="PROTEIN ARGININE N-METHYLTRANSFERASE"/>
    <property type="match status" value="1"/>
</dbReference>
<dbReference type="eggNOG" id="KOG1499">
    <property type="taxonomic scope" value="Eukaryota"/>
</dbReference>
<evidence type="ECO:0000313" key="9">
    <source>
        <dbReference type="EMBL" id="EKX47586.1"/>
    </source>
</evidence>
<feature type="domain" description="Methyltransferase" evidence="7">
    <location>
        <begin position="54"/>
        <end position="151"/>
    </location>
</feature>
<dbReference type="Gene3D" id="2.70.160.11">
    <property type="entry name" value="Hnrnp arginine n-methyltransferase1"/>
    <property type="match status" value="1"/>
</dbReference>
<gene>
    <name evidence="9" type="ORF">GUITHDRAFT_69453</name>
</gene>
<dbReference type="SUPFAM" id="SSF53335">
    <property type="entry name" value="S-adenosyl-L-methionine-dependent methyltransferases"/>
    <property type="match status" value="1"/>
</dbReference>
<dbReference type="KEGG" id="gtt:GUITHDRAFT_69453"/>
<organism evidence="9">
    <name type="scientific">Guillardia theta (strain CCMP2712)</name>
    <name type="common">Cryptophyte</name>
    <dbReference type="NCBI Taxonomy" id="905079"/>
    <lineage>
        <taxon>Eukaryota</taxon>
        <taxon>Cryptophyceae</taxon>
        <taxon>Pyrenomonadales</taxon>
        <taxon>Geminigeraceae</taxon>
        <taxon>Guillardia</taxon>
    </lineage>
</organism>
<dbReference type="InterPro" id="IPR055135">
    <property type="entry name" value="PRMT_dom"/>
</dbReference>
<reference evidence="11" key="2">
    <citation type="submission" date="2012-11" db="EMBL/GenBank/DDBJ databases">
        <authorList>
            <person name="Kuo A."/>
            <person name="Curtis B.A."/>
            <person name="Tanifuji G."/>
            <person name="Burki F."/>
            <person name="Gruber A."/>
            <person name="Irimia M."/>
            <person name="Maruyama S."/>
            <person name="Arias M.C."/>
            <person name="Ball S.G."/>
            <person name="Gile G.H."/>
            <person name="Hirakawa Y."/>
            <person name="Hopkins J.F."/>
            <person name="Rensing S.A."/>
            <person name="Schmutz J."/>
            <person name="Symeonidi A."/>
            <person name="Elias M."/>
            <person name="Eveleigh R.J."/>
            <person name="Herman E.K."/>
            <person name="Klute M.J."/>
            <person name="Nakayama T."/>
            <person name="Obornik M."/>
            <person name="Reyes-Prieto A."/>
            <person name="Armbrust E.V."/>
            <person name="Aves S.J."/>
            <person name="Beiko R.G."/>
            <person name="Coutinho P."/>
            <person name="Dacks J.B."/>
            <person name="Durnford D.G."/>
            <person name="Fast N.M."/>
            <person name="Green B.R."/>
            <person name="Grisdale C."/>
            <person name="Hempe F."/>
            <person name="Henrissat B."/>
            <person name="Hoppner M.P."/>
            <person name="Ishida K.-I."/>
            <person name="Kim E."/>
            <person name="Koreny L."/>
            <person name="Kroth P.G."/>
            <person name="Liu Y."/>
            <person name="Malik S.-B."/>
            <person name="Maier U.G."/>
            <person name="McRose D."/>
            <person name="Mock T."/>
            <person name="Neilson J.A."/>
            <person name="Onodera N.T."/>
            <person name="Poole A.M."/>
            <person name="Pritham E.J."/>
            <person name="Richards T.A."/>
            <person name="Rocap G."/>
            <person name="Roy S.W."/>
            <person name="Sarai C."/>
            <person name="Schaack S."/>
            <person name="Shirato S."/>
            <person name="Slamovits C.H."/>
            <person name="Spencer D.F."/>
            <person name="Suzuki S."/>
            <person name="Worden A.Z."/>
            <person name="Zauner S."/>
            <person name="Barry K."/>
            <person name="Bell C."/>
            <person name="Bharti A.K."/>
            <person name="Crow J.A."/>
            <person name="Grimwood J."/>
            <person name="Kramer R."/>
            <person name="Lindquist E."/>
            <person name="Lucas S."/>
            <person name="Salamov A."/>
            <person name="McFadden G.I."/>
            <person name="Lane C.E."/>
            <person name="Keeling P.J."/>
            <person name="Gray M.W."/>
            <person name="Grigoriev I.V."/>
            <person name="Archibald J.M."/>
        </authorList>
    </citation>
    <scope>NUCLEOTIDE SEQUENCE</scope>
    <source>
        <strain evidence="11">CCMP2712</strain>
    </source>
</reference>
<sequence>MGGEEGKKAVIDKHYFESYAKIGIHHEMLSDRVRTESYRSFLLNNPSLVKDKVVLDVGCGTGILSLFAAQAGAKHVYSIDMSDIIDEAREIVRENGMAEKITLIRGKVEEITLPVEKVDLIVSEWMGYFLLYESMLDSVIEARKRFLRPGGACMPDKCSMHITAIEDSESDGYLQRLSFWDDVYGFDIRSLSTEGTVDFYKESQVISSTSVINKFDCNVVEVKDLEFVGEFRLEVTRSAKLDALLTYFDIEFAGGCDQVVSFTTGPQERMEEQTHWKQTSFYLDEELEVQQGDIVAGELHCKRHSKNPRALEVLIKWEVKRGEHKVKSKFQTYVVE</sequence>
<reference evidence="10" key="3">
    <citation type="submission" date="2015-06" db="UniProtKB">
        <authorList>
            <consortium name="EnsemblProtists"/>
        </authorList>
    </citation>
    <scope>IDENTIFICATION</scope>
</reference>
<keyword evidence="3 6" id="KW-0808">Transferase</keyword>
<evidence type="ECO:0000256" key="5">
    <source>
        <dbReference type="ARBA" id="ARBA00049303"/>
    </source>
</evidence>
<keyword evidence="2 6" id="KW-0489">Methyltransferase</keyword>
<proteinExistence type="predicted"/>
<dbReference type="InterPro" id="IPR029063">
    <property type="entry name" value="SAM-dependent_MTases_sf"/>
</dbReference>
<name>L1JGG1_GUITC</name>
<keyword evidence="4 6" id="KW-0949">S-adenosyl-L-methionine</keyword>
<dbReference type="GO" id="GO:0032259">
    <property type="term" value="P:methylation"/>
    <property type="evidence" value="ECO:0007669"/>
    <property type="project" value="UniProtKB-KW"/>
</dbReference>
<dbReference type="FunFam" id="3.40.50.150:FF:000003">
    <property type="entry name" value="Blast:Protein arginine N-methyltransferase 1"/>
    <property type="match status" value="1"/>
</dbReference>
<dbReference type="Pfam" id="PF22528">
    <property type="entry name" value="PRMT_C"/>
    <property type="match status" value="1"/>
</dbReference>
<accession>L1JGG1</accession>
<dbReference type="AlphaFoldDB" id="L1JGG1"/>
<keyword evidence="11" id="KW-1185">Reference proteome</keyword>
<dbReference type="RefSeq" id="XP_005834566.1">
    <property type="nucleotide sequence ID" value="XM_005834509.1"/>
</dbReference>
<dbReference type="CDD" id="cd02440">
    <property type="entry name" value="AdoMet_MTases"/>
    <property type="match status" value="1"/>
</dbReference>
<evidence type="ECO:0000259" key="7">
    <source>
        <dbReference type="Pfam" id="PF13649"/>
    </source>
</evidence>
<evidence type="ECO:0000259" key="8">
    <source>
        <dbReference type="Pfam" id="PF22528"/>
    </source>
</evidence>
<dbReference type="Proteomes" id="UP000011087">
    <property type="component" value="Unassembled WGS sequence"/>
</dbReference>
<comment type="catalytic activity">
    <reaction evidence="5">
        <text>L-arginyl-[protein] + S-adenosyl-L-methionine = N(omega)-methyl-L-arginyl-[protein] + S-adenosyl-L-homocysteine + H(+)</text>
        <dbReference type="Rhea" id="RHEA:48100"/>
        <dbReference type="Rhea" id="RHEA-COMP:10532"/>
        <dbReference type="Rhea" id="RHEA-COMP:11990"/>
        <dbReference type="ChEBI" id="CHEBI:15378"/>
        <dbReference type="ChEBI" id="CHEBI:29965"/>
        <dbReference type="ChEBI" id="CHEBI:57856"/>
        <dbReference type="ChEBI" id="CHEBI:59789"/>
        <dbReference type="ChEBI" id="CHEBI:65280"/>
    </reaction>
    <physiologicalReaction direction="left-to-right" evidence="5">
        <dbReference type="Rhea" id="RHEA:48101"/>
    </physiologicalReaction>
</comment>